<dbReference type="Proteomes" id="UP000665020">
    <property type="component" value="Chromosome"/>
</dbReference>
<keyword evidence="1" id="KW-0805">Transcription regulation</keyword>
<dbReference type="KEGG" id="ifn:GM661_11995"/>
<dbReference type="AlphaFoldDB" id="A0A8A7KBL5"/>
<evidence type="ECO:0000256" key="1">
    <source>
        <dbReference type="ARBA" id="ARBA00023015"/>
    </source>
</evidence>
<dbReference type="GO" id="GO:0003700">
    <property type="term" value="F:DNA-binding transcription factor activity"/>
    <property type="evidence" value="ECO:0007669"/>
    <property type="project" value="InterPro"/>
</dbReference>
<dbReference type="InterPro" id="IPR018356">
    <property type="entry name" value="Tscrpt_reg_HTH_DeoR_CS"/>
</dbReference>
<dbReference type="Gene3D" id="3.40.50.1360">
    <property type="match status" value="1"/>
</dbReference>
<evidence type="ECO:0000256" key="3">
    <source>
        <dbReference type="ARBA" id="ARBA00023163"/>
    </source>
</evidence>
<dbReference type="SUPFAM" id="SSF46785">
    <property type="entry name" value="Winged helix' DNA-binding domain"/>
    <property type="match status" value="1"/>
</dbReference>
<reference evidence="5" key="1">
    <citation type="submission" date="2019-12" db="EMBL/GenBank/DDBJ databases">
        <authorList>
            <person name="zhang j."/>
            <person name="sun C.M."/>
        </authorList>
    </citation>
    <scope>NUCLEOTIDE SEQUENCE</scope>
    <source>
        <strain evidence="5">NS-1</strain>
    </source>
</reference>
<dbReference type="InterPro" id="IPR050313">
    <property type="entry name" value="Carb_Metab_HTH_regulators"/>
</dbReference>
<dbReference type="SMART" id="SM01134">
    <property type="entry name" value="DeoRC"/>
    <property type="match status" value="1"/>
</dbReference>
<dbReference type="Pfam" id="PF08220">
    <property type="entry name" value="HTH_DeoR"/>
    <property type="match status" value="1"/>
</dbReference>
<accession>A0A8A7KBL5</accession>
<keyword evidence="6" id="KW-1185">Reference proteome</keyword>
<protein>
    <submittedName>
        <fullName evidence="5">DeoR family transcriptional regulator</fullName>
    </submittedName>
</protein>
<dbReference type="InterPro" id="IPR036388">
    <property type="entry name" value="WH-like_DNA-bd_sf"/>
</dbReference>
<dbReference type="PANTHER" id="PTHR30363:SF56">
    <property type="entry name" value="TRANSCRIPTIONAL REGULATOR, DEOR FAMILY"/>
    <property type="match status" value="1"/>
</dbReference>
<dbReference type="PROSITE" id="PS00894">
    <property type="entry name" value="HTH_DEOR_1"/>
    <property type="match status" value="1"/>
</dbReference>
<proteinExistence type="predicted"/>
<dbReference type="PANTHER" id="PTHR30363">
    <property type="entry name" value="HTH-TYPE TRANSCRIPTIONAL REGULATOR SRLR-RELATED"/>
    <property type="match status" value="1"/>
</dbReference>
<dbReference type="PROSITE" id="PS51000">
    <property type="entry name" value="HTH_DEOR_2"/>
    <property type="match status" value="1"/>
</dbReference>
<feature type="domain" description="HTH deoR-type" evidence="4">
    <location>
        <begin position="21"/>
        <end position="76"/>
    </location>
</feature>
<evidence type="ECO:0000313" key="5">
    <source>
        <dbReference type="EMBL" id="QTL98630.1"/>
    </source>
</evidence>
<dbReference type="InterPro" id="IPR037171">
    <property type="entry name" value="NagB/RpiA_transferase-like"/>
</dbReference>
<dbReference type="SUPFAM" id="SSF100950">
    <property type="entry name" value="NagB/RpiA/CoA transferase-like"/>
    <property type="match status" value="1"/>
</dbReference>
<keyword evidence="3" id="KW-0804">Transcription</keyword>
<dbReference type="EMBL" id="CP046640">
    <property type="protein sequence ID" value="QTL98630.1"/>
    <property type="molecule type" value="Genomic_DNA"/>
</dbReference>
<dbReference type="InterPro" id="IPR014036">
    <property type="entry name" value="DeoR-like_C"/>
</dbReference>
<dbReference type="InterPro" id="IPR001034">
    <property type="entry name" value="DeoR_HTH"/>
</dbReference>
<organism evidence="5 6">
    <name type="scientific">Iocasia fonsfrigidae</name>
    <dbReference type="NCBI Taxonomy" id="2682810"/>
    <lineage>
        <taxon>Bacteria</taxon>
        <taxon>Bacillati</taxon>
        <taxon>Bacillota</taxon>
        <taxon>Clostridia</taxon>
        <taxon>Halanaerobiales</taxon>
        <taxon>Halanaerobiaceae</taxon>
        <taxon>Iocasia</taxon>
    </lineage>
</organism>
<keyword evidence="2" id="KW-0238">DNA-binding</keyword>
<evidence type="ECO:0000313" key="6">
    <source>
        <dbReference type="Proteomes" id="UP000665020"/>
    </source>
</evidence>
<gene>
    <name evidence="5" type="ORF">GM661_11995</name>
</gene>
<sequence>MIIFNKNLKKYDMGRWFLMIPYARRKTILELMHSKEIIYLDEIKEKTNVSLATVRRDLKTLAEEGQIELLSGGAARLIINVAEKSVEEKINLNREEKKVIGSYAATLIGDGQFVFLGPGTTENYIIRHLKGKNVTVVTNGAFHINELVRYNINSIILGGDLLTDIAVLVGPFAINQVTNMNFDKCFIGASGISFDRGLSTSIMDVAEINKIVIERSREVYFIGDSTKIGKNSRYKFAEIKEEHKLITTKKADVKNLDSKKVILVK</sequence>
<dbReference type="SMART" id="SM00420">
    <property type="entry name" value="HTH_DEOR"/>
    <property type="match status" value="1"/>
</dbReference>
<dbReference type="GO" id="GO:0003677">
    <property type="term" value="F:DNA binding"/>
    <property type="evidence" value="ECO:0007669"/>
    <property type="project" value="UniProtKB-KW"/>
</dbReference>
<evidence type="ECO:0000256" key="2">
    <source>
        <dbReference type="ARBA" id="ARBA00023125"/>
    </source>
</evidence>
<dbReference type="Gene3D" id="1.10.10.10">
    <property type="entry name" value="Winged helix-like DNA-binding domain superfamily/Winged helix DNA-binding domain"/>
    <property type="match status" value="1"/>
</dbReference>
<dbReference type="InterPro" id="IPR036390">
    <property type="entry name" value="WH_DNA-bd_sf"/>
</dbReference>
<evidence type="ECO:0000259" key="4">
    <source>
        <dbReference type="PROSITE" id="PS51000"/>
    </source>
</evidence>
<name>A0A8A7KBL5_9FIRM</name>
<dbReference type="Pfam" id="PF00455">
    <property type="entry name" value="DeoRC"/>
    <property type="match status" value="1"/>
</dbReference>